<organism evidence="2 3">
    <name type="scientific">Somion occarium</name>
    <dbReference type="NCBI Taxonomy" id="3059160"/>
    <lineage>
        <taxon>Eukaryota</taxon>
        <taxon>Fungi</taxon>
        <taxon>Dikarya</taxon>
        <taxon>Basidiomycota</taxon>
        <taxon>Agaricomycotina</taxon>
        <taxon>Agaricomycetes</taxon>
        <taxon>Polyporales</taxon>
        <taxon>Cerrenaceae</taxon>
        <taxon>Somion</taxon>
    </lineage>
</organism>
<name>A0ABP1DN19_9APHY</name>
<dbReference type="Gene3D" id="1.10.287.110">
    <property type="entry name" value="DnaJ domain"/>
    <property type="match status" value="1"/>
</dbReference>
<sequence length="67" mass="7500">MGVAPSSIPLADEEDRFTSGNYYTILGVAETATPDEVKVAYRRLALQYHPDRNHGDEQKATDRFAML</sequence>
<dbReference type="InterPro" id="IPR001623">
    <property type="entry name" value="DnaJ_domain"/>
</dbReference>
<reference evidence="3" key="1">
    <citation type="submission" date="2024-04" db="EMBL/GenBank/DDBJ databases">
        <authorList>
            <person name="Shaw F."/>
            <person name="Minotto A."/>
        </authorList>
    </citation>
    <scope>NUCLEOTIDE SEQUENCE [LARGE SCALE GENOMIC DNA]</scope>
</reference>
<dbReference type="PROSITE" id="PS50076">
    <property type="entry name" value="DNAJ_2"/>
    <property type="match status" value="1"/>
</dbReference>
<dbReference type="Pfam" id="PF00226">
    <property type="entry name" value="DnaJ"/>
    <property type="match status" value="1"/>
</dbReference>
<protein>
    <recommendedName>
        <fullName evidence="1">J domain-containing protein</fullName>
    </recommendedName>
</protein>
<evidence type="ECO:0000259" key="1">
    <source>
        <dbReference type="PROSITE" id="PS50076"/>
    </source>
</evidence>
<dbReference type="PANTHER" id="PTHR24074">
    <property type="entry name" value="CO-CHAPERONE PROTEIN DJLA"/>
    <property type="match status" value="1"/>
</dbReference>
<dbReference type="SUPFAM" id="SSF46565">
    <property type="entry name" value="Chaperone J-domain"/>
    <property type="match status" value="1"/>
</dbReference>
<dbReference type="CDD" id="cd06257">
    <property type="entry name" value="DnaJ"/>
    <property type="match status" value="1"/>
</dbReference>
<evidence type="ECO:0000313" key="2">
    <source>
        <dbReference type="EMBL" id="CAL1709231.1"/>
    </source>
</evidence>
<dbReference type="SMART" id="SM00271">
    <property type="entry name" value="DnaJ"/>
    <property type="match status" value="1"/>
</dbReference>
<dbReference type="PRINTS" id="PR00625">
    <property type="entry name" value="JDOMAIN"/>
</dbReference>
<dbReference type="EMBL" id="OZ037948">
    <property type="protein sequence ID" value="CAL1709231.1"/>
    <property type="molecule type" value="Genomic_DNA"/>
</dbReference>
<evidence type="ECO:0000313" key="3">
    <source>
        <dbReference type="Proteomes" id="UP001497453"/>
    </source>
</evidence>
<dbReference type="Proteomes" id="UP001497453">
    <property type="component" value="Chromosome 5"/>
</dbReference>
<dbReference type="InterPro" id="IPR050817">
    <property type="entry name" value="DjlA_DnaK_co-chaperone"/>
</dbReference>
<feature type="domain" description="J" evidence="1">
    <location>
        <begin position="21"/>
        <end position="67"/>
    </location>
</feature>
<keyword evidence="3" id="KW-1185">Reference proteome</keyword>
<gene>
    <name evidence="2" type="ORF">GFSPODELE1_LOCUS7248</name>
</gene>
<accession>A0ABP1DN19</accession>
<proteinExistence type="predicted"/>
<dbReference type="InterPro" id="IPR036869">
    <property type="entry name" value="J_dom_sf"/>
</dbReference>